<evidence type="ECO:0000259" key="2">
    <source>
        <dbReference type="Pfam" id="PF18885"/>
    </source>
</evidence>
<dbReference type="CDD" id="cd02619">
    <property type="entry name" value="Peptidase_C1"/>
    <property type="match status" value="1"/>
</dbReference>
<gene>
    <name evidence="3" type="ORF">RT41_GL001898</name>
</gene>
<dbReference type="InterPro" id="IPR000668">
    <property type="entry name" value="Peptidase_C1A_C"/>
</dbReference>
<dbReference type="InterPro" id="IPR038765">
    <property type="entry name" value="Papain-like_cys_pep_sf"/>
</dbReference>
<name>A0A2A5RK35_9LACT</name>
<comment type="caution">
    <text evidence="3">The sequence shown here is derived from an EMBL/GenBank/DDBJ whole genome shotgun (WGS) entry which is preliminary data.</text>
</comment>
<dbReference type="GO" id="GO:0008234">
    <property type="term" value="F:cysteine-type peptidase activity"/>
    <property type="evidence" value="ECO:0007669"/>
    <property type="project" value="InterPro"/>
</dbReference>
<reference evidence="3 4" key="1">
    <citation type="submission" date="2014-12" db="EMBL/GenBank/DDBJ databases">
        <title>Draft genome sequences of 10 type strains of Lactococcus.</title>
        <authorList>
            <person name="Sun Z."/>
            <person name="Zhong Z."/>
            <person name="Liu W."/>
            <person name="Zhang W."/>
            <person name="Zhang H."/>
        </authorList>
    </citation>
    <scope>NUCLEOTIDE SEQUENCE [LARGE SCALE GENOMIC DNA]</scope>
    <source>
        <strain evidence="3 4">JCM 16395</strain>
    </source>
</reference>
<dbReference type="Gene3D" id="3.90.70.10">
    <property type="entry name" value="Cysteine proteinases"/>
    <property type="match status" value="1"/>
</dbReference>
<evidence type="ECO:0000313" key="4">
    <source>
        <dbReference type="Proteomes" id="UP000218181"/>
    </source>
</evidence>
<dbReference type="SUPFAM" id="SSF54001">
    <property type="entry name" value="Cysteine proteinases"/>
    <property type="match status" value="1"/>
</dbReference>
<dbReference type="AlphaFoldDB" id="A0A2A5RK35"/>
<dbReference type="Pfam" id="PF18885">
    <property type="entry name" value="DUF5648"/>
    <property type="match status" value="1"/>
</dbReference>
<organism evidence="3 4">
    <name type="scientific">Lactococcus fujiensis JCM 16395</name>
    <dbReference type="NCBI Taxonomy" id="1291764"/>
    <lineage>
        <taxon>Bacteria</taxon>
        <taxon>Bacillati</taxon>
        <taxon>Bacillota</taxon>
        <taxon>Bacilli</taxon>
        <taxon>Lactobacillales</taxon>
        <taxon>Streptococcaceae</taxon>
        <taxon>Lactococcus</taxon>
    </lineage>
</organism>
<dbReference type="EMBL" id="JXJU01000008">
    <property type="protein sequence ID" value="PCR99522.1"/>
    <property type="molecule type" value="Genomic_DNA"/>
</dbReference>
<accession>A0A2A5RK35</accession>
<protein>
    <submittedName>
        <fullName evidence="3">Uncharacterized protein</fullName>
    </submittedName>
</protein>
<dbReference type="InterPro" id="IPR043708">
    <property type="entry name" value="DUF5648"/>
</dbReference>
<evidence type="ECO:0000313" key="3">
    <source>
        <dbReference type="EMBL" id="PCR99522.1"/>
    </source>
</evidence>
<evidence type="ECO:0000259" key="1">
    <source>
        <dbReference type="Pfam" id="PF00112"/>
    </source>
</evidence>
<dbReference type="STRING" id="1291764.GCA_001311235_01669"/>
<feature type="domain" description="Peptidase C1A papain C-terminal" evidence="1">
    <location>
        <begin position="320"/>
        <end position="377"/>
    </location>
</feature>
<sequence length="714" mass="78843">MKVYQLMKKKTILLYSAIGLSILNVQMIGQAQSLTRSTVNEKTKPITSFGKNHKVGGLIQTFIIQSQATQSQSTSQNGSLGSSGLTAKKTVLGATNLPSLWNPLNPTSANYGKTTPVLNQEDLNICWDYAGVDAIDTSAMKQLGTTEDLLPAYYDYLSASNAFSNKSNPLAVMNTDGTSRKLGDGNTIDYVPEMSVIGYNPMLPNNSFSQDMTMAQDVPINNSLFNSLKLSNYHVNDTYILPGLTTNQFPTTNAAIMTRINQIKQLVYQYGSAQFGVQAEYTLDYSENPTTAVYSHLAANKDFTSYTPYSAKMNSDLATTYNNQTYINQDHEMEIVGYDDNYSANNFSKKPGMNGAFIVKNSWGTDWGNGGYFYLSYADIFLAASDIYADGVINNNGETIYSSTNTSPNAVGTYYDFGYAQGSTSNSNIFSNTYNSQSTSGSQIEILNSISTDIEEAGAKVKLLYKVGAVTNSTKLSDFQTLGTYTFTDPGYQTIPFNAITLPRNSQYSIAFEVTNLTNYQTFPIPYESVQTSSSGQYPVIQAKNSWMDIDNEWVNASVNQGTNLFIDGQTSMSNVDLSTYHPIYRLYNSRNREHLYTADLNEATTLPKLSRDWKYEGITWQAPQSSSLPIYRIYNPKSGEHLYTKDTNEVRVLVGSGWKNEGIAFYSAGNLAIYRLYNPNAGVGSHFMTSSLSEKNALVKSGWTDEGIAWFGM</sequence>
<dbReference type="GO" id="GO:0006508">
    <property type="term" value="P:proteolysis"/>
    <property type="evidence" value="ECO:0007669"/>
    <property type="project" value="InterPro"/>
</dbReference>
<keyword evidence="4" id="KW-1185">Reference proteome</keyword>
<dbReference type="OrthoDB" id="9763643at2"/>
<feature type="domain" description="DUF5648" evidence="2">
    <location>
        <begin position="583"/>
        <end position="713"/>
    </location>
</feature>
<proteinExistence type="predicted"/>
<dbReference type="Pfam" id="PF00112">
    <property type="entry name" value="Peptidase_C1"/>
    <property type="match status" value="1"/>
</dbReference>
<dbReference type="Proteomes" id="UP000218181">
    <property type="component" value="Unassembled WGS sequence"/>
</dbReference>